<dbReference type="RefSeq" id="WP_074255259.1">
    <property type="nucleotide sequence ID" value="NZ_FSRL01000001.1"/>
</dbReference>
<dbReference type="STRING" id="1217970.SAMN05444002_1160"/>
<evidence type="ECO:0000256" key="5">
    <source>
        <dbReference type="ARBA" id="ARBA00023136"/>
    </source>
</evidence>
<sequence>MLSNRSVTVPLMVIAAILTIAALKQGSHFLAPTVLALITGVILSPAIGLLLRLGVPRSVASGAVLAFVLVAFTTLALLFEPVLWRAFDKLPLVWSELQETLRQFQDALRGLNKMTEDVKDAISPEAAGSAPEAEPAVALPSAIDAIALAPTIAAQVMIFVGVLFFFLFTRDSVYGWMAKALGGRNPAARDRYKASLMAAEHMVSRYFITITLINACLGLAVAAAMILLGMGSPILWGIAAFAVNFVPYLGPAVYAVVLLLGGIVAFDGVMAVAPMAVYLAMNMTEGQFVTPSLVGKTLKVNPLLIFLSLVFFLWIWGPLGGFVAIPVLLWVLLVADLMKMDEDMREAVERRQEIDDQVAAREAAAIE</sequence>
<proteinExistence type="inferred from homology"/>
<dbReference type="InterPro" id="IPR002549">
    <property type="entry name" value="AI-2E-like"/>
</dbReference>
<comment type="similarity">
    <text evidence="2">Belongs to the autoinducer-2 exporter (AI-2E) (TC 2.A.86) family.</text>
</comment>
<feature type="transmembrane region" description="Helical" evidence="6">
    <location>
        <begin position="145"/>
        <end position="168"/>
    </location>
</feature>
<feature type="transmembrane region" description="Helical" evidence="6">
    <location>
        <begin position="7"/>
        <end position="23"/>
    </location>
</feature>
<evidence type="ECO:0000313" key="8">
    <source>
        <dbReference type="Proteomes" id="UP000184932"/>
    </source>
</evidence>
<dbReference type="OrthoDB" id="9799225at2"/>
<accession>A0A1N6EWD4</accession>
<dbReference type="GO" id="GO:0016020">
    <property type="term" value="C:membrane"/>
    <property type="evidence" value="ECO:0007669"/>
    <property type="project" value="UniProtKB-SubCell"/>
</dbReference>
<feature type="transmembrane region" description="Helical" evidence="6">
    <location>
        <begin position="264"/>
        <end position="283"/>
    </location>
</feature>
<evidence type="ECO:0000256" key="1">
    <source>
        <dbReference type="ARBA" id="ARBA00004141"/>
    </source>
</evidence>
<dbReference type="EMBL" id="FSRL01000001">
    <property type="protein sequence ID" value="SIN87338.1"/>
    <property type="molecule type" value="Genomic_DNA"/>
</dbReference>
<comment type="subcellular location">
    <subcellularLocation>
        <location evidence="1">Membrane</location>
        <topology evidence="1">Multi-pass membrane protein</topology>
    </subcellularLocation>
</comment>
<protein>
    <submittedName>
        <fullName evidence="7">Predicted PurR-regulated permease PerM</fullName>
    </submittedName>
</protein>
<evidence type="ECO:0000313" key="7">
    <source>
        <dbReference type="EMBL" id="SIN87338.1"/>
    </source>
</evidence>
<keyword evidence="4 6" id="KW-1133">Transmembrane helix</keyword>
<feature type="transmembrane region" description="Helical" evidence="6">
    <location>
        <begin position="303"/>
        <end position="335"/>
    </location>
</feature>
<reference evidence="8" key="1">
    <citation type="submission" date="2016-11" db="EMBL/GenBank/DDBJ databases">
        <authorList>
            <person name="Varghese N."/>
            <person name="Submissions S."/>
        </authorList>
    </citation>
    <scope>NUCLEOTIDE SEQUENCE [LARGE SCALE GENOMIC DNA]</scope>
    <source>
        <strain evidence="8">DSM 29440</strain>
    </source>
</reference>
<keyword evidence="5 6" id="KW-0472">Membrane</keyword>
<evidence type="ECO:0000256" key="3">
    <source>
        <dbReference type="ARBA" id="ARBA00022692"/>
    </source>
</evidence>
<feature type="transmembrane region" description="Helical" evidence="6">
    <location>
        <begin position="29"/>
        <end position="51"/>
    </location>
</feature>
<dbReference type="PANTHER" id="PTHR21716:SF16">
    <property type="entry name" value="BLL1467 PROTEIN"/>
    <property type="match status" value="1"/>
</dbReference>
<organism evidence="7 8">
    <name type="scientific">Vannielia litorea</name>
    <dbReference type="NCBI Taxonomy" id="1217970"/>
    <lineage>
        <taxon>Bacteria</taxon>
        <taxon>Pseudomonadati</taxon>
        <taxon>Pseudomonadota</taxon>
        <taxon>Alphaproteobacteria</taxon>
        <taxon>Rhodobacterales</taxon>
        <taxon>Paracoccaceae</taxon>
        <taxon>Vannielia</taxon>
    </lineage>
</organism>
<evidence type="ECO:0000256" key="2">
    <source>
        <dbReference type="ARBA" id="ARBA00009773"/>
    </source>
</evidence>
<name>A0A1N6EWD4_9RHOB</name>
<feature type="transmembrane region" description="Helical" evidence="6">
    <location>
        <begin position="234"/>
        <end position="257"/>
    </location>
</feature>
<evidence type="ECO:0000256" key="4">
    <source>
        <dbReference type="ARBA" id="ARBA00022989"/>
    </source>
</evidence>
<keyword evidence="3 6" id="KW-0812">Transmembrane</keyword>
<evidence type="ECO:0000256" key="6">
    <source>
        <dbReference type="SAM" id="Phobius"/>
    </source>
</evidence>
<dbReference type="GO" id="GO:0055085">
    <property type="term" value="P:transmembrane transport"/>
    <property type="evidence" value="ECO:0007669"/>
    <property type="project" value="TreeGrafter"/>
</dbReference>
<dbReference type="Pfam" id="PF01594">
    <property type="entry name" value="AI-2E_transport"/>
    <property type="match status" value="1"/>
</dbReference>
<feature type="transmembrane region" description="Helical" evidence="6">
    <location>
        <begin position="206"/>
        <end position="228"/>
    </location>
</feature>
<gene>
    <name evidence="7" type="ORF">SAMN05444002_1160</name>
</gene>
<dbReference type="PANTHER" id="PTHR21716">
    <property type="entry name" value="TRANSMEMBRANE PROTEIN"/>
    <property type="match status" value="1"/>
</dbReference>
<keyword evidence="8" id="KW-1185">Reference proteome</keyword>
<feature type="transmembrane region" description="Helical" evidence="6">
    <location>
        <begin position="63"/>
        <end position="84"/>
    </location>
</feature>
<dbReference type="Proteomes" id="UP000184932">
    <property type="component" value="Unassembled WGS sequence"/>
</dbReference>
<dbReference type="AlphaFoldDB" id="A0A1N6EWD4"/>